<dbReference type="InterPro" id="IPR018028">
    <property type="entry name" value="Catalase"/>
</dbReference>
<dbReference type="Proteomes" id="UP000244755">
    <property type="component" value="Chromosome 1"/>
</dbReference>
<keyword evidence="2" id="KW-1185">Reference proteome</keyword>
<protein>
    <submittedName>
        <fullName evidence="1">Catalase</fullName>
    </submittedName>
</protein>
<dbReference type="PANTHER" id="PTHR36195:SF4">
    <property type="entry name" value="DOMAIN PROTEIN, PUTATIVE (AFU_ORTHOLOGUE AFUA_5G01990)-RELATED"/>
    <property type="match status" value="1"/>
</dbReference>
<gene>
    <name evidence="1" type="ORF">DA075_21940</name>
</gene>
<dbReference type="PANTHER" id="PTHR36195">
    <property type="entry name" value="DOMAIN PROTEIN, PUTATIVE (AFU_ORTHOLOGUE AFUA_5G01990)-RELATED-RELATED"/>
    <property type="match status" value="1"/>
</dbReference>
<dbReference type="CDD" id="cd08152">
    <property type="entry name" value="y4iL_like"/>
    <property type="match status" value="1"/>
</dbReference>
<sequence length="367" mass="39459">MQAPIRFDPSLESVQPDEEEVQAEMIRVFEKIQTTTLKDYGHAVRGVHAKSHGLLTGQLTVLPDLPAPLAQGLCAAPGTYDVVLRLSTNPGDILDDSVSTPRGLAVKVIGVPGERLPGAEGDTQDFVMANAPAFTAPDAKTFLRSLKLLAATTDTPQVFKKVFSAALRGIESAIEAVGAKSPTLIGLGGHPETHILGETFYSQAALRWGDYVAKVAVAPVSPALTALTGAPLNVNGKPNGLREAVSAFFSAHEGVWELRAQLLTDRETMPVEDASKPWPEETSPYVPVARIVIAPQESWSDEKVRRLDEGLAFSPWHGIAAHRPLGSVMRARRAVYPRSAGFRARHNGCPIHEPTCQAPTRQEPTRA</sequence>
<dbReference type="InterPro" id="IPR020835">
    <property type="entry name" value="Catalase_sf"/>
</dbReference>
<reference evidence="1 2" key="1">
    <citation type="submission" date="2018-04" db="EMBL/GenBank/DDBJ databases">
        <title>Methylobacterium sp. PR1016A genome.</title>
        <authorList>
            <person name="Park W."/>
        </authorList>
    </citation>
    <scope>NUCLEOTIDE SEQUENCE [LARGE SCALE GENOMIC DNA]</scope>
    <source>
        <strain evidence="1 2">PR1016A</strain>
    </source>
</reference>
<dbReference type="GO" id="GO:0006979">
    <property type="term" value="P:response to oxidative stress"/>
    <property type="evidence" value="ECO:0007669"/>
    <property type="project" value="InterPro"/>
</dbReference>
<dbReference type="SUPFAM" id="SSF56634">
    <property type="entry name" value="Heme-dependent catalase-like"/>
    <property type="match status" value="1"/>
</dbReference>
<proteinExistence type="predicted"/>
<dbReference type="EMBL" id="CP028843">
    <property type="protein sequence ID" value="AWB23232.1"/>
    <property type="molecule type" value="Genomic_DNA"/>
</dbReference>
<dbReference type="OrthoDB" id="9765610at2"/>
<accession>A0A2R4WNV8</accession>
<dbReference type="GO" id="GO:0020037">
    <property type="term" value="F:heme binding"/>
    <property type="evidence" value="ECO:0007669"/>
    <property type="project" value="InterPro"/>
</dbReference>
<evidence type="ECO:0000313" key="1">
    <source>
        <dbReference type="EMBL" id="AWB23232.1"/>
    </source>
</evidence>
<dbReference type="GO" id="GO:0004096">
    <property type="term" value="F:catalase activity"/>
    <property type="evidence" value="ECO:0007669"/>
    <property type="project" value="InterPro"/>
</dbReference>
<dbReference type="KEGG" id="mee:DA075_21940"/>
<evidence type="ECO:0000313" key="2">
    <source>
        <dbReference type="Proteomes" id="UP000244755"/>
    </source>
</evidence>
<dbReference type="PROSITE" id="PS51402">
    <property type="entry name" value="CATALASE_3"/>
    <property type="match status" value="1"/>
</dbReference>
<dbReference type="RefSeq" id="WP_099955031.1">
    <property type="nucleotide sequence ID" value="NZ_CP028843.1"/>
</dbReference>
<organism evidence="1 2">
    <name type="scientific">Methylobacterium currus</name>
    <dbReference type="NCBI Taxonomy" id="2051553"/>
    <lineage>
        <taxon>Bacteria</taxon>
        <taxon>Pseudomonadati</taxon>
        <taxon>Pseudomonadota</taxon>
        <taxon>Alphaproteobacteria</taxon>
        <taxon>Hyphomicrobiales</taxon>
        <taxon>Methylobacteriaceae</taxon>
        <taxon>Methylobacterium</taxon>
    </lineage>
</organism>
<dbReference type="Gene3D" id="2.40.180.10">
    <property type="entry name" value="Catalase core domain"/>
    <property type="match status" value="1"/>
</dbReference>
<name>A0A2R4WNV8_9HYPH</name>
<dbReference type="AlphaFoldDB" id="A0A2R4WNV8"/>